<dbReference type="PROSITE" id="PS51186">
    <property type="entry name" value="GNAT"/>
    <property type="match status" value="1"/>
</dbReference>
<comment type="caution">
    <text evidence="4">The sequence shown here is derived from an EMBL/GenBank/DDBJ whole genome shotgun (WGS) entry which is preliminary data.</text>
</comment>
<protein>
    <submittedName>
        <fullName evidence="4">GNAT family N-acetyltransferase</fullName>
    </submittedName>
</protein>
<dbReference type="PANTHER" id="PTHR43877">
    <property type="entry name" value="AMINOALKYLPHOSPHONATE N-ACETYLTRANSFERASE-RELATED-RELATED"/>
    <property type="match status" value="1"/>
</dbReference>
<gene>
    <name evidence="4" type="ORF">L1I30_06455</name>
</gene>
<dbReference type="SUPFAM" id="SSF55729">
    <property type="entry name" value="Acyl-CoA N-acyltransferases (Nat)"/>
    <property type="match status" value="1"/>
</dbReference>
<name>A0ABS9EEJ3_9FLAO</name>
<proteinExistence type="predicted"/>
<evidence type="ECO:0000313" key="5">
    <source>
        <dbReference type="Proteomes" id="UP001179363"/>
    </source>
</evidence>
<dbReference type="Proteomes" id="UP001179363">
    <property type="component" value="Unassembled WGS sequence"/>
</dbReference>
<feature type="domain" description="N-acetyltransferase" evidence="3">
    <location>
        <begin position="4"/>
        <end position="149"/>
    </location>
</feature>
<dbReference type="InterPro" id="IPR000182">
    <property type="entry name" value="GNAT_dom"/>
</dbReference>
<dbReference type="EMBL" id="JAKGTH010000007">
    <property type="protein sequence ID" value="MCF4101299.1"/>
    <property type="molecule type" value="Genomic_DNA"/>
</dbReference>
<dbReference type="InterPro" id="IPR016181">
    <property type="entry name" value="Acyl_CoA_acyltransferase"/>
</dbReference>
<keyword evidence="2" id="KW-0012">Acyltransferase</keyword>
<reference evidence="4" key="1">
    <citation type="submission" date="2022-01" db="EMBL/GenBank/DDBJ databases">
        <title>Gillisia lutea sp. nov., isolated from marine plastic residues from the Malvarosa beach (Valencia, Spain).</title>
        <authorList>
            <person name="Vidal-Verdu A."/>
            <person name="Molina-Menor E."/>
            <person name="Satari L."/>
            <person name="Pascual J."/>
            <person name="Pereto J."/>
            <person name="Porcar M."/>
        </authorList>
    </citation>
    <scope>NUCLEOTIDE SEQUENCE</scope>
    <source>
        <strain evidence="4">M10.2A</strain>
    </source>
</reference>
<evidence type="ECO:0000256" key="2">
    <source>
        <dbReference type="ARBA" id="ARBA00023315"/>
    </source>
</evidence>
<dbReference type="InterPro" id="IPR050832">
    <property type="entry name" value="Bact_Acetyltransf"/>
</dbReference>
<dbReference type="Gene3D" id="3.40.630.30">
    <property type="match status" value="1"/>
</dbReference>
<keyword evidence="1" id="KW-0808">Transferase</keyword>
<dbReference type="PANTHER" id="PTHR43877:SF2">
    <property type="entry name" value="AMINOALKYLPHOSPHONATE N-ACETYLTRANSFERASE-RELATED"/>
    <property type="match status" value="1"/>
</dbReference>
<evidence type="ECO:0000313" key="4">
    <source>
        <dbReference type="EMBL" id="MCF4101299.1"/>
    </source>
</evidence>
<dbReference type="CDD" id="cd04301">
    <property type="entry name" value="NAT_SF"/>
    <property type="match status" value="1"/>
</dbReference>
<evidence type="ECO:0000259" key="3">
    <source>
        <dbReference type="PROSITE" id="PS51186"/>
    </source>
</evidence>
<organism evidence="4 5">
    <name type="scientific">Gillisia lutea</name>
    <dbReference type="NCBI Taxonomy" id="2909668"/>
    <lineage>
        <taxon>Bacteria</taxon>
        <taxon>Pseudomonadati</taxon>
        <taxon>Bacteroidota</taxon>
        <taxon>Flavobacteriia</taxon>
        <taxon>Flavobacteriales</taxon>
        <taxon>Flavobacteriaceae</taxon>
        <taxon>Gillisia</taxon>
    </lineage>
</organism>
<keyword evidence="5" id="KW-1185">Reference proteome</keyword>
<dbReference type="Pfam" id="PF00583">
    <property type="entry name" value="Acetyltransf_1"/>
    <property type="match status" value="1"/>
</dbReference>
<dbReference type="RefSeq" id="WP_236133447.1">
    <property type="nucleotide sequence ID" value="NZ_JAKGTH010000007.1"/>
</dbReference>
<evidence type="ECO:0000256" key="1">
    <source>
        <dbReference type="ARBA" id="ARBA00022679"/>
    </source>
</evidence>
<accession>A0ABS9EEJ3</accession>
<sequence length="150" mass="17118">MHLVRTTSLNPDFVSLVKSLDEDLLIRDGEDHEFFSQFNKIDNIKYVVIAYSGNLAMGCGAIKLHEEETGEIKRMFVSPENRGKGIATLVLKELEDWAGELGCKTCILETGIHFKEAVHLYKKNNYRVIPNYGQYKEVNTSICFRKDLNS</sequence>